<evidence type="ECO:0000313" key="2">
    <source>
        <dbReference type="EMBL" id="BAE88090.1"/>
    </source>
</evidence>
<reference evidence="2" key="1">
    <citation type="journal article" date="2007" name="PLoS Biol.">
        <title>Rate of evolution in brain-expressed genes in humans and other primates.</title>
        <authorList>
            <person name="Wang H.-Y."/>
            <person name="Chien H.-C."/>
            <person name="Osada N."/>
            <person name="Hashimoto K."/>
            <person name="Sugano S."/>
            <person name="Gojobori T."/>
            <person name="Chou C.-K."/>
            <person name="Tsai S.-F."/>
            <person name="Wu C.-I."/>
            <person name="Shen C.-K.J."/>
        </authorList>
    </citation>
    <scope>NUCLEOTIDE SEQUENCE</scope>
</reference>
<dbReference type="AlphaFoldDB" id="I7G3C4"/>
<organism evidence="2">
    <name type="scientific">Macaca fascicularis</name>
    <name type="common">Crab-eating macaque</name>
    <name type="synonym">Cynomolgus monkey</name>
    <dbReference type="NCBI Taxonomy" id="9541"/>
    <lineage>
        <taxon>Eukaryota</taxon>
        <taxon>Metazoa</taxon>
        <taxon>Chordata</taxon>
        <taxon>Craniata</taxon>
        <taxon>Vertebrata</taxon>
        <taxon>Euteleostomi</taxon>
        <taxon>Mammalia</taxon>
        <taxon>Eutheria</taxon>
        <taxon>Euarchontoglires</taxon>
        <taxon>Primates</taxon>
        <taxon>Haplorrhini</taxon>
        <taxon>Catarrhini</taxon>
        <taxon>Cercopithecidae</taxon>
        <taxon>Cercopithecinae</taxon>
        <taxon>Macaca</taxon>
    </lineage>
</organism>
<accession>I7G3C4</accession>
<protein>
    <submittedName>
        <fullName evidence="2">Macaca fascicularis brain cDNA clone: QorA-11893, similar to human hypothetical protein BC007436 (LOC91272), mRNA, RefSeq: NM_138369.1</fullName>
    </submittedName>
</protein>
<feature type="compositionally biased region" description="Low complexity" evidence="1">
    <location>
        <begin position="20"/>
        <end position="30"/>
    </location>
</feature>
<proteinExistence type="evidence at transcript level"/>
<feature type="region of interest" description="Disordered" evidence="1">
    <location>
        <begin position="1"/>
        <end position="65"/>
    </location>
</feature>
<name>I7G3C4_MACFA</name>
<feature type="compositionally biased region" description="Gly residues" evidence="1">
    <location>
        <begin position="1"/>
        <end position="19"/>
    </location>
</feature>
<sequence length="65" mass="5874">MADGGGGGGTGAVGGGGAGQASAGAATGATGASGGRWPHQPGLAATRRPAAHRSHRGAAQEPGPF</sequence>
<dbReference type="EMBL" id="AB171027">
    <property type="protein sequence ID" value="BAE88090.1"/>
    <property type="molecule type" value="mRNA"/>
</dbReference>
<evidence type="ECO:0000256" key="1">
    <source>
        <dbReference type="SAM" id="MobiDB-lite"/>
    </source>
</evidence>